<dbReference type="SUPFAM" id="SSF109905">
    <property type="entry name" value="Surp module (SWAP domain)"/>
    <property type="match status" value="1"/>
</dbReference>
<dbReference type="Pfam" id="PF04818">
    <property type="entry name" value="CID"/>
    <property type="match status" value="1"/>
</dbReference>
<dbReference type="SMART" id="SM00443">
    <property type="entry name" value="G_patch"/>
    <property type="match status" value="1"/>
</dbReference>
<dbReference type="SUPFAM" id="SSF48464">
    <property type="entry name" value="ENTH/VHS domain"/>
    <property type="match status" value="1"/>
</dbReference>
<dbReference type="InterPro" id="IPR006569">
    <property type="entry name" value="CID_dom"/>
</dbReference>
<dbReference type="InterPro" id="IPR000061">
    <property type="entry name" value="Surp"/>
</dbReference>
<dbReference type="InterPro" id="IPR056721">
    <property type="entry name" value="DUF7819"/>
</dbReference>
<gene>
    <name evidence="5" type="ORF">HHI36_009287</name>
</gene>
<dbReference type="InterPro" id="IPR008942">
    <property type="entry name" value="ENTH_VHS"/>
</dbReference>
<dbReference type="InterPro" id="IPR035967">
    <property type="entry name" value="SWAP/Surp_sf"/>
</dbReference>
<comment type="caution">
    <text evidence="5">The sequence shown here is derived from an EMBL/GenBank/DDBJ whole genome shotgun (WGS) entry which is preliminary data.</text>
</comment>
<feature type="compositionally biased region" description="Basic residues" evidence="1">
    <location>
        <begin position="591"/>
        <end position="624"/>
    </location>
</feature>
<evidence type="ECO:0000259" key="2">
    <source>
        <dbReference type="PROSITE" id="PS50128"/>
    </source>
</evidence>
<name>A0ABD2MVQ0_9CUCU</name>
<keyword evidence="6" id="KW-1185">Reference proteome</keyword>
<dbReference type="PANTHER" id="PTHR12323:SF0">
    <property type="entry name" value="CALCIUM HOMEOSTASIS ENDOPLASMIC RETICULUM PROTEIN"/>
    <property type="match status" value="1"/>
</dbReference>
<accession>A0ABD2MVQ0</accession>
<feature type="domain" description="SURP motif" evidence="2">
    <location>
        <begin position="15"/>
        <end position="57"/>
    </location>
</feature>
<dbReference type="PANTHER" id="PTHR12323">
    <property type="entry name" value="SR-RELATED CTD ASSOCIATED FACTOR 6"/>
    <property type="match status" value="1"/>
</dbReference>
<evidence type="ECO:0000313" key="5">
    <source>
        <dbReference type="EMBL" id="KAL3270232.1"/>
    </source>
</evidence>
<proteinExistence type="predicted"/>
<evidence type="ECO:0008006" key="7">
    <source>
        <dbReference type="Google" id="ProtNLM"/>
    </source>
</evidence>
<dbReference type="Pfam" id="PF01805">
    <property type="entry name" value="Surp"/>
    <property type="match status" value="1"/>
</dbReference>
<dbReference type="InterPro" id="IPR000467">
    <property type="entry name" value="G_patch_dom"/>
</dbReference>
<feature type="domain" description="G-patch" evidence="3">
    <location>
        <begin position="660"/>
        <end position="709"/>
    </location>
</feature>
<dbReference type="Gene3D" id="1.25.40.90">
    <property type="match status" value="1"/>
</dbReference>
<dbReference type="PROSITE" id="PS50128">
    <property type="entry name" value="SURP"/>
    <property type="match status" value="1"/>
</dbReference>
<organism evidence="5 6">
    <name type="scientific">Cryptolaemus montrouzieri</name>
    <dbReference type="NCBI Taxonomy" id="559131"/>
    <lineage>
        <taxon>Eukaryota</taxon>
        <taxon>Metazoa</taxon>
        <taxon>Ecdysozoa</taxon>
        <taxon>Arthropoda</taxon>
        <taxon>Hexapoda</taxon>
        <taxon>Insecta</taxon>
        <taxon>Pterygota</taxon>
        <taxon>Neoptera</taxon>
        <taxon>Endopterygota</taxon>
        <taxon>Coleoptera</taxon>
        <taxon>Polyphaga</taxon>
        <taxon>Cucujiformia</taxon>
        <taxon>Coccinelloidea</taxon>
        <taxon>Coccinellidae</taxon>
        <taxon>Scymninae</taxon>
        <taxon>Scymnini</taxon>
        <taxon>Cryptolaemus</taxon>
    </lineage>
</organism>
<dbReference type="Pfam" id="PF25127">
    <property type="entry name" value="DUF7819"/>
    <property type="match status" value="1"/>
</dbReference>
<dbReference type="EMBL" id="JABFTP020000021">
    <property type="protein sequence ID" value="KAL3270232.1"/>
    <property type="molecule type" value="Genomic_DNA"/>
</dbReference>
<dbReference type="Gene3D" id="1.10.10.790">
    <property type="entry name" value="Surp module"/>
    <property type="match status" value="1"/>
</dbReference>
<dbReference type="Pfam" id="PF01585">
    <property type="entry name" value="G-patch"/>
    <property type="match status" value="1"/>
</dbReference>
<dbReference type="SMART" id="SM00648">
    <property type="entry name" value="SWAP"/>
    <property type="match status" value="1"/>
</dbReference>
<dbReference type="Proteomes" id="UP001516400">
    <property type="component" value="Unassembled WGS sequence"/>
</dbReference>
<protein>
    <recommendedName>
        <fullName evidence="7">Calcium homeostasis endoplasmic reticulum protein</fullName>
    </recommendedName>
</protein>
<feature type="domain" description="CID" evidence="4">
    <location>
        <begin position="145"/>
        <end position="285"/>
    </location>
</feature>
<reference evidence="5 6" key="1">
    <citation type="journal article" date="2021" name="BMC Biol.">
        <title>Horizontally acquired antibacterial genes associated with adaptive radiation of ladybird beetles.</title>
        <authorList>
            <person name="Li H.S."/>
            <person name="Tang X.F."/>
            <person name="Huang Y.H."/>
            <person name="Xu Z.Y."/>
            <person name="Chen M.L."/>
            <person name="Du X.Y."/>
            <person name="Qiu B.Y."/>
            <person name="Chen P.T."/>
            <person name="Zhang W."/>
            <person name="Slipinski A."/>
            <person name="Escalona H.E."/>
            <person name="Waterhouse R.M."/>
            <person name="Zwick A."/>
            <person name="Pang H."/>
        </authorList>
    </citation>
    <scope>NUCLEOTIDE SEQUENCE [LARGE SCALE GENOMIC DNA]</scope>
    <source>
        <strain evidence="5">SYSU2018</strain>
    </source>
</reference>
<dbReference type="PROSITE" id="PS51391">
    <property type="entry name" value="CID"/>
    <property type="match status" value="1"/>
</dbReference>
<evidence type="ECO:0000259" key="3">
    <source>
        <dbReference type="PROSITE" id="PS50174"/>
    </source>
</evidence>
<feature type="compositionally biased region" description="Low complexity" evidence="1">
    <location>
        <begin position="625"/>
        <end position="636"/>
    </location>
</feature>
<sequence>MDLPQPPQDTELKNIIDKLAQFVARNGPEFEQMTKNKQKGNSKFQFLFGGEYFNYYQYKVTTEQAICKQQQVRGGGNNPNWNASVLNGNEIETVRQQQEALKEQIKQSEQNLSAQHAVLLQQQQAQVEITVSKAETDALQVEAENCEIFLEDIYNFLQPIIDNCTKDSISNGKTWILQHASTKEKILCILHCLLNKVIQGSTFQQKLHVIYLVNDLMHHCARKNSIELRSALEETVVPMFCNANIGATDEQKKKLDKLLKLWETKLNFLSKDIIEQMKSPIQTYQQYQADKMAKYSEEIGQLAQQTKTTFDNYQSQHQAYVCHAMQQIMELQQQQQVLEQQQQQSLQTPSIPQQPSSNLIQLDAIQQSIQQQTAPPMPSDPLEYQLPSVNPPPPSPPPDNYLPAIDPSFPPPNLIQPPGGLEHQFSQPPPGFFPPPGVFPDFSRPPPGFPPKPEPMEELLPTNPYYDLPAGLIVPLIKLEDTSYKPLDPKDIRLPPPAPPSDRLVAALEAFYSLPTHERPRDSEGWEKLGLYEYYKAKNSAKKEKEEQIAQGLRQKSRSPSPVIIPTAREPSPPKRRYTSKSPSPPSLSHRTVKRSRSRTRSRSRSRSPRRRRRSGRSSRRRSISRSPSRSPVRRSPTPPHIHGFGGSSYMRGELQELDSSNKGHQMLKKMGWGGSGLGANEQGIDAPISGGDVRDKQDQFKGVGCNLNDPYENFRKNKGAAFITRMKARAEERANENKFVDY</sequence>
<feature type="region of interest" description="Disordered" evidence="1">
    <location>
        <begin position="539"/>
        <end position="649"/>
    </location>
</feature>
<evidence type="ECO:0000259" key="4">
    <source>
        <dbReference type="PROSITE" id="PS51391"/>
    </source>
</evidence>
<dbReference type="PROSITE" id="PS50174">
    <property type="entry name" value="G_PATCH"/>
    <property type="match status" value="1"/>
</dbReference>
<feature type="compositionally biased region" description="Pro residues" evidence="1">
    <location>
        <begin position="389"/>
        <end position="400"/>
    </location>
</feature>
<evidence type="ECO:0000313" key="6">
    <source>
        <dbReference type="Proteomes" id="UP001516400"/>
    </source>
</evidence>
<feature type="region of interest" description="Disordered" evidence="1">
    <location>
        <begin position="369"/>
        <end position="401"/>
    </location>
</feature>
<evidence type="ECO:0000256" key="1">
    <source>
        <dbReference type="SAM" id="MobiDB-lite"/>
    </source>
</evidence>
<dbReference type="AlphaFoldDB" id="A0ABD2MVQ0"/>